<keyword evidence="3" id="KW-1185">Reference proteome</keyword>
<feature type="compositionally biased region" description="Polar residues" evidence="1">
    <location>
        <begin position="31"/>
        <end position="41"/>
    </location>
</feature>
<dbReference type="EMBL" id="JAXCGZ010002254">
    <property type="protein sequence ID" value="KAK7084134.1"/>
    <property type="molecule type" value="Genomic_DNA"/>
</dbReference>
<dbReference type="Proteomes" id="UP001381693">
    <property type="component" value="Unassembled WGS sequence"/>
</dbReference>
<protein>
    <submittedName>
        <fullName evidence="2">Uncharacterized protein</fullName>
    </submittedName>
</protein>
<dbReference type="AlphaFoldDB" id="A0AAN8XR04"/>
<feature type="region of interest" description="Disordered" evidence="1">
    <location>
        <begin position="1"/>
        <end position="41"/>
    </location>
</feature>
<accession>A0AAN8XR04</accession>
<sequence>MTVLHGGQKRGRKEWGGRSQIRTLRPEASYEQASGEQSCQPNTRGCADILGLNKLEWRGIISNVNSTSTLRSTLSTTYRSTAPTPASTGRSINGTSLGEVKSVAKEVHVCVPLKCHSHLQPETICHTKGDTTM</sequence>
<evidence type="ECO:0000313" key="2">
    <source>
        <dbReference type="EMBL" id="KAK7084134.1"/>
    </source>
</evidence>
<evidence type="ECO:0000313" key="3">
    <source>
        <dbReference type="Proteomes" id="UP001381693"/>
    </source>
</evidence>
<organism evidence="2 3">
    <name type="scientific">Halocaridina rubra</name>
    <name type="common">Hawaiian red shrimp</name>
    <dbReference type="NCBI Taxonomy" id="373956"/>
    <lineage>
        <taxon>Eukaryota</taxon>
        <taxon>Metazoa</taxon>
        <taxon>Ecdysozoa</taxon>
        <taxon>Arthropoda</taxon>
        <taxon>Crustacea</taxon>
        <taxon>Multicrustacea</taxon>
        <taxon>Malacostraca</taxon>
        <taxon>Eumalacostraca</taxon>
        <taxon>Eucarida</taxon>
        <taxon>Decapoda</taxon>
        <taxon>Pleocyemata</taxon>
        <taxon>Caridea</taxon>
        <taxon>Atyoidea</taxon>
        <taxon>Atyidae</taxon>
        <taxon>Halocaridina</taxon>
    </lineage>
</organism>
<reference evidence="2 3" key="1">
    <citation type="submission" date="2023-11" db="EMBL/GenBank/DDBJ databases">
        <title>Halocaridina rubra genome assembly.</title>
        <authorList>
            <person name="Smith C."/>
        </authorList>
    </citation>
    <scope>NUCLEOTIDE SEQUENCE [LARGE SCALE GENOMIC DNA]</scope>
    <source>
        <strain evidence="2">EP-1</strain>
        <tissue evidence="2">Whole</tissue>
    </source>
</reference>
<gene>
    <name evidence="2" type="ORF">SK128_012516</name>
</gene>
<comment type="caution">
    <text evidence="2">The sequence shown here is derived from an EMBL/GenBank/DDBJ whole genome shotgun (WGS) entry which is preliminary data.</text>
</comment>
<name>A0AAN8XR04_HALRR</name>
<proteinExistence type="predicted"/>
<evidence type="ECO:0000256" key="1">
    <source>
        <dbReference type="SAM" id="MobiDB-lite"/>
    </source>
</evidence>